<evidence type="ECO:0000313" key="1">
    <source>
        <dbReference type="EMBL" id="GGD07107.1"/>
    </source>
</evidence>
<keyword evidence="2" id="KW-1185">Reference proteome</keyword>
<dbReference type="Pfam" id="PF11324">
    <property type="entry name" value="DUF3126"/>
    <property type="match status" value="1"/>
</dbReference>
<dbReference type="InterPro" id="IPR021473">
    <property type="entry name" value="DUF3126"/>
</dbReference>
<evidence type="ECO:0008006" key="3">
    <source>
        <dbReference type="Google" id="ProtNLM"/>
    </source>
</evidence>
<evidence type="ECO:0000313" key="2">
    <source>
        <dbReference type="Proteomes" id="UP000613582"/>
    </source>
</evidence>
<sequence length="81" mass="9360">MRNNAAENGIMQETEIAKLQLYLRRRFNDENLSVRDRANKDDSAEVYIGDEFIGVLFKDEDEGEVSYDFNMAILEIDLPQG</sequence>
<accession>A0A8J2Y524</accession>
<reference evidence="1" key="2">
    <citation type="submission" date="2020-09" db="EMBL/GenBank/DDBJ databases">
        <authorList>
            <person name="Sun Q."/>
            <person name="Zhou Y."/>
        </authorList>
    </citation>
    <scope>NUCLEOTIDE SEQUENCE</scope>
    <source>
        <strain evidence="1">CGMCC 1.12921</strain>
    </source>
</reference>
<name>A0A8J2Y524_9PROT</name>
<organism evidence="1 2">
    <name type="scientific">Aquisalinus flavus</name>
    <dbReference type="NCBI Taxonomy" id="1526572"/>
    <lineage>
        <taxon>Bacteria</taxon>
        <taxon>Pseudomonadati</taxon>
        <taxon>Pseudomonadota</taxon>
        <taxon>Alphaproteobacteria</taxon>
        <taxon>Parvularculales</taxon>
        <taxon>Parvularculaceae</taxon>
        <taxon>Aquisalinus</taxon>
    </lineage>
</organism>
<comment type="caution">
    <text evidence="1">The sequence shown here is derived from an EMBL/GenBank/DDBJ whole genome shotgun (WGS) entry which is preliminary data.</text>
</comment>
<reference evidence="1" key="1">
    <citation type="journal article" date="2014" name="Int. J. Syst. Evol. Microbiol.">
        <title>Complete genome sequence of Corynebacterium casei LMG S-19264T (=DSM 44701T), isolated from a smear-ripened cheese.</title>
        <authorList>
            <consortium name="US DOE Joint Genome Institute (JGI-PGF)"/>
            <person name="Walter F."/>
            <person name="Albersmeier A."/>
            <person name="Kalinowski J."/>
            <person name="Ruckert C."/>
        </authorList>
    </citation>
    <scope>NUCLEOTIDE SEQUENCE</scope>
    <source>
        <strain evidence="1">CGMCC 1.12921</strain>
    </source>
</reference>
<protein>
    <recommendedName>
        <fullName evidence="3">DUF3126 domain-containing protein</fullName>
    </recommendedName>
</protein>
<dbReference type="EMBL" id="BMGH01000001">
    <property type="protein sequence ID" value="GGD07107.1"/>
    <property type="molecule type" value="Genomic_DNA"/>
</dbReference>
<gene>
    <name evidence="1" type="ORF">GCM10011342_14900</name>
</gene>
<proteinExistence type="predicted"/>
<dbReference type="Proteomes" id="UP000613582">
    <property type="component" value="Unassembled WGS sequence"/>
</dbReference>
<dbReference type="AlphaFoldDB" id="A0A8J2Y524"/>